<dbReference type="InterPro" id="IPR014347">
    <property type="entry name" value="Tautomerase/MIF_sf"/>
</dbReference>
<dbReference type="Gene3D" id="3.30.429.10">
    <property type="entry name" value="Macrophage Migration Inhibitory Factor"/>
    <property type="match status" value="1"/>
</dbReference>
<dbReference type="RefSeq" id="WP_215915811.1">
    <property type="nucleotide sequence ID" value="NZ_JAHKNI010000001.1"/>
</dbReference>
<dbReference type="EMBL" id="JAHKNI010000001">
    <property type="protein sequence ID" value="MBU3061047.1"/>
    <property type="molecule type" value="Genomic_DNA"/>
</dbReference>
<gene>
    <name evidence="1" type="ORF">KO481_05845</name>
</gene>
<comment type="caution">
    <text evidence="1">The sequence shown here is derived from an EMBL/GenBank/DDBJ whole genome shotgun (WGS) entry which is preliminary data.</text>
</comment>
<sequence>MPLTRISLREDIPASQRRAIADGVHNALVTAVGIPPKDRFQILESHRADDLIFDSDYLGIERRDVVFLQITLVRGRPADRKQQLYRAIAAELTAVGIRPEDIVITLTENDRADWSIGNGHAQLLDQELLVRHGISPTTPGAETT</sequence>
<dbReference type="InterPro" id="IPR037479">
    <property type="entry name" value="Tauto_MSAD"/>
</dbReference>
<proteinExistence type="predicted"/>
<evidence type="ECO:0000313" key="2">
    <source>
        <dbReference type="Proteomes" id="UP000733379"/>
    </source>
</evidence>
<dbReference type="Pfam" id="PF14552">
    <property type="entry name" value="Tautomerase_2"/>
    <property type="match status" value="1"/>
</dbReference>
<protein>
    <submittedName>
        <fullName evidence="1">Tautomerase family protein</fullName>
    </submittedName>
</protein>
<keyword evidence="2" id="KW-1185">Reference proteome</keyword>
<organism evidence="1 2">
    <name type="scientific">Nocardia albiluteola</name>
    <dbReference type="NCBI Taxonomy" id="2842303"/>
    <lineage>
        <taxon>Bacteria</taxon>
        <taxon>Bacillati</taxon>
        <taxon>Actinomycetota</taxon>
        <taxon>Actinomycetes</taxon>
        <taxon>Mycobacteriales</taxon>
        <taxon>Nocardiaceae</taxon>
        <taxon>Nocardia</taxon>
    </lineage>
</organism>
<accession>A0ABS6ASP5</accession>
<name>A0ABS6ASP5_9NOCA</name>
<dbReference type="PANTHER" id="PTHR38460">
    <property type="entry name" value="TAUTOMERASE YOLI-RELATED"/>
    <property type="match status" value="1"/>
</dbReference>
<reference evidence="1 2" key="1">
    <citation type="submission" date="2021-06" db="EMBL/GenBank/DDBJ databases">
        <title>Actinomycetes sequencing.</title>
        <authorList>
            <person name="Shan Q."/>
        </authorList>
    </citation>
    <scope>NUCLEOTIDE SEQUENCE [LARGE SCALE GENOMIC DNA]</scope>
    <source>
        <strain evidence="1 2">NEAU-G5</strain>
    </source>
</reference>
<dbReference type="PANTHER" id="PTHR38460:SF1">
    <property type="entry name" value="TAUTOMERASE YOLI-RELATED"/>
    <property type="match status" value="1"/>
</dbReference>
<dbReference type="Proteomes" id="UP000733379">
    <property type="component" value="Unassembled WGS sequence"/>
</dbReference>
<evidence type="ECO:0000313" key="1">
    <source>
        <dbReference type="EMBL" id="MBU3061047.1"/>
    </source>
</evidence>
<dbReference type="SUPFAM" id="SSF55331">
    <property type="entry name" value="Tautomerase/MIF"/>
    <property type="match status" value="1"/>
</dbReference>